<reference evidence="1" key="1">
    <citation type="submission" date="2020-01" db="EMBL/GenBank/DDBJ databases">
        <title>Identification and distribution of gene clusters putatively required for synthesis of sphingolipid metabolism inhibitors in phylogenetically diverse species of the filamentous fungus Fusarium.</title>
        <authorList>
            <person name="Kim H.-S."/>
            <person name="Busman M."/>
            <person name="Brown D.W."/>
            <person name="Divon H."/>
            <person name="Uhlig S."/>
            <person name="Proctor R.H."/>
        </authorList>
    </citation>
    <scope>NUCLEOTIDE SEQUENCE</scope>
    <source>
        <strain evidence="1">NRRL 31653</strain>
    </source>
</reference>
<accession>A0A9P5E830</accession>
<organism evidence="1 2">
    <name type="scientific">Fusarium agapanthi</name>
    <dbReference type="NCBI Taxonomy" id="1803897"/>
    <lineage>
        <taxon>Eukaryota</taxon>
        <taxon>Fungi</taxon>
        <taxon>Dikarya</taxon>
        <taxon>Ascomycota</taxon>
        <taxon>Pezizomycotina</taxon>
        <taxon>Sordariomycetes</taxon>
        <taxon>Hypocreomycetidae</taxon>
        <taxon>Hypocreales</taxon>
        <taxon>Nectriaceae</taxon>
        <taxon>Fusarium</taxon>
        <taxon>Fusarium fujikuroi species complex</taxon>
    </lineage>
</organism>
<name>A0A9P5E830_9HYPO</name>
<evidence type="ECO:0000313" key="2">
    <source>
        <dbReference type="Proteomes" id="UP000737391"/>
    </source>
</evidence>
<dbReference type="AlphaFoldDB" id="A0A9P5E830"/>
<protein>
    <submittedName>
        <fullName evidence="1">Uncharacterized protein</fullName>
    </submittedName>
</protein>
<dbReference type="Proteomes" id="UP000737391">
    <property type="component" value="Unassembled WGS sequence"/>
</dbReference>
<proteinExistence type="predicted"/>
<dbReference type="EMBL" id="LUFC02000259">
    <property type="protein sequence ID" value="KAF4499401.1"/>
    <property type="molecule type" value="Genomic_DNA"/>
</dbReference>
<evidence type="ECO:0000313" key="1">
    <source>
        <dbReference type="EMBL" id="KAF4499401.1"/>
    </source>
</evidence>
<dbReference type="OrthoDB" id="5006680at2759"/>
<gene>
    <name evidence="1" type="ORF">FAGAP_4403</name>
</gene>
<keyword evidence="2" id="KW-1185">Reference proteome</keyword>
<comment type="caution">
    <text evidence="1">The sequence shown here is derived from an EMBL/GenBank/DDBJ whole genome shotgun (WGS) entry which is preliminary data.</text>
</comment>
<sequence>MNQLPNPPNIGSLLVRRRPIINLSPNLQGLIYYGCERAPMDKFEILPWTTFTFGSITNAYGDVLEEAVTDTPLDEVLELDCENHSMMVQMCFKPFITPTAICLAISLGKLRLCPRFFGTDMNLAYAEAREMKEKLPERAHEFHFGDKNYAHVLYNANEKIHNPFVATFITVPSCAWEPYSLVTANRDQQPELGPIEQLAACAWKTDTCFSFILGDKHIVVLHFFRTEAGSMGVY</sequence>